<protein>
    <submittedName>
        <fullName evidence="7">LppP/LprE family lipoprotein</fullName>
    </submittedName>
</protein>
<feature type="region of interest" description="Disordered" evidence="6">
    <location>
        <begin position="33"/>
        <end position="80"/>
    </location>
</feature>
<name>A0A5D4FTS5_9CORY</name>
<keyword evidence="1" id="KW-1003">Cell membrane</keyword>
<dbReference type="EMBL" id="VSZI01000001">
    <property type="protein sequence ID" value="TYR19911.1"/>
    <property type="molecule type" value="Genomic_DNA"/>
</dbReference>
<reference evidence="7 8" key="1">
    <citation type="submission" date="2019-08" db="EMBL/GenBank/DDBJ databases">
        <title>Draft genome of C. urealyticum strain VH4248.</title>
        <authorList>
            <person name="Navas J."/>
        </authorList>
    </citation>
    <scope>NUCLEOTIDE SEQUENCE [LARGE SCALE GENOMIC DNA]</scope>
    <source>
        <strain evidence="7 8">VH4248</strain>
    </source>
</reference>
<evidence type="ECO:0000313" key="7">
    <source>
        <dbReference type="EMBL" id="TYR19911.1"/>
    </source>
</evidence>
<organism evidence="7 8">
    <name type="scientific">Corynebacterium urealyticum</name>
    <dbReference type="NCBI Taxonomy" id="43771"/>
    <lineage>
        <taxon>Bacteria</taxon>
        <taxon>Bacillati</taxon>
        <taxon>Actinomycetota</taxon>
        <taxon>Actinomycetes</taxon>
        <taxon>Mycobacteriales</taxon>
        <taxon>Corynebacteriaceae</taxon>
        <taxon>Corynebacterium</taxon>
    </lineage>
</organism>
<evidence type="ECO:0000256" key="6">
    <source>
        <dbReference type="SAM" id="MobiDB-lite"/>
    </source>
</evidence>
<gene>
    <name evidence="7" type="ORF">FYJ87_02620</name>
</gene>
<feature type="compositionally biased region" description="Low complexity" evidence="6">
    <location>
        <begin position="40"/>
        <end position="58"/>
    </location>
</feature>
<dbReference type="InterPro" id="IPR025971">
    <property type="entry name" value="LppP/LprE"/>
</dbReference>
<proteinExistence type="predicted"/>
<keyword evidence="3" id="KW-0472">Membrane</keyword>
<evidence type="ECO:0000256" key="1">
    <source>
        <dbReference type="ARBA" id="ARBA00022475"/>
    </source>
</evidence>
<keyword evidence="2" id="KW-0732">Signal</keyword>
<dbReference type="Pfam" id="PF14041">
    <property type="entry name" value="Lipoprotein_21"/>
    <property type="match status" value="1"/>
</dbReference>
<keyword evidence="4" id="KW-0564">Palmitate</keyword>
<evidence type="ECO:0000256" key="3">
    <source>
        <dbReference type="ARBA" id="ARBA00023136"/>
    </source>
</evidence>
<dbReference type="Proteomes" id="UP000324726">
    <property type="component" value="Unassembled WGS sequence"/>
</dbReference>
<comment type="caution">
    <text evidence="7">The sequence shown here is derived from an EMBL/GenBank/DDBJ whole genome shotgun (WGS) entry which is preliminary data.</text>
</comment>
<evidence type="ECO:0000256" key="4">
    <source>
        <dbReference type="ARBA" id="ARBA00023139"/>
    </source>
</evidence>
<sequence>MRIVRTRPRTARAGLVAEALMVSLLVGCSSGDGAREIGNTETTVTDTITQQQTTSPTQGKRPGDDPCTDNPVTNPLTGDQPIPVRFANTDDADVRFDYTVMEGKPDPCTPLSWVKLAGTNGTGGPGATAGSNRETVVLFGDGQLITDPAPILAGRIKSVEQVSDRAIRVNYMFYADAPAAAGEMEPGSATFNWDGEQLKVMENALPISQDENAETLDLSGLS</sequence>
<accession>A0A5D4FTS5</accession>
<evidence type="ECO:0000256" key="2">
    <source>
        <dbReference type="ARBA" id="ARBA00022729"/>
    </source>
</evidence>
<evidence type="ECO:0000313" key="8">
    <source>
        <dbReference type="Proteomes" id="UP000324726"/>
    </source>
</evidence>
<evidence type="ECO:0000256" key="5">
    <source>
        <dbReference type="ARBA" id="ARBA00023288"/>
    </source>
</evidence>
<keyword evidence="5 7" id="KW-0449">Lipoprotein</keyword>
<dbReference type="AlphaFoldDB" id="A0A5D4FTS5"/>